<feature type="compositionally biased region" description="Polar residues" evidence="1">
    <location>
        <begin position="179"/>
        <end position="192"/>
    </location>
</feature>
<sequence>MTSIDEDPFFHRREIRDLIVEIAQLQRICIYGGAGITINRSTLSWATMVDTILAPNVRDDKLRYLIIRKLGNLQAASIAAQLFEDSVEYGQTGNYARDRMVDMLRYRIYSRGSWVDGRLAQNIAYLAYSMVSYRNDRSVCLVTPNYDDYLFEALEEIRQNDKVIARQPVAKRPVPIHHPTTSDPLSDKNSTTPAGWLRRVNSKFFSPGSLNLVHLHGRIAAHPDELERYPVVSEADYTTTADITERALCELLRRSSALFVGTSMMDSPLVNALRSTRSLGFQRYALVCTQDKPELKDREYRRLATKRFDQLDVVPIYHDYYIHSAQFLEEVRTAALLPDPNEYKEHAASMRYGSRLTKWWSGWDLRNKDGMEGHQRACHELLRLGLDIVRLTLRAPSSEALKIEMWIRWKPNEKRTMQLWATSTGPWLDPYSMREAVIPTDDEYISVMAFRNGHPTRWPPPHSPIQKGRWKSFLSIPIWYDEQKQGEVPVGVITLASSRSGSDGSLSSDASQTKLSACMPRLRTVAKGIIEPLRAADDHFSRPIDEAIAELNHP</sequence>
<evidence type="ECO:0000313" key="3">
    <source>
        <dbReference type="Proteomes" id="UP000295447"/>
    </source>
</evidence>
<evidence type="ECO:0000313" key="2">
    <source>
        <dbReference type="EMBL" id="TDW18978.1"/>
    </source>
</evidence>
<protein>
    <submittedName>
        <fullName evidence="2">SIR2-like protein</fullName>
    </submittedName>
</protein>
<keyword evidence="3" id="KW-1185">Reference proteome</keyword>
<name>A0A4R7ZQT9_9ACTN</name>
<gene>
    <name evidence="2" type="ORF">EV650_5581</name>
</gene>
<evidence type="ECO:0000256" key="1">
    <source>
        <dbReference type="SAM" id="MobiDB-lite"/>
    </source>
</evidence>
<feature type="region of interest" description="Disordered" evidence="1">
    <location>
        <begin position="173"/>
        <end position="192"/>
    </location>
</feature>
<dbReference type="Pfam" id="PF13289">
    <property type="entry name" value="SIR2_2"/>
    <property type="match status" value="1"/>
</dbReference>
<organism evidence="2 3">
    <name type="scientific">Kribbella kalugense</name>
    <dbReference type="NCBI Taxonomy" id="2512221"/>
    <lineage>
        <taxon>Bacteria</taxon>
        <taxon>Bacillati</taxon>
        <taxon>Actinomycetota</taxon>
        <taxon>Actinomycetes</taxon>
        <taxon>Propionibacteriales</taxon>
        <taxon>Kribbellaceae</taxon>
        <taxon>Kribbella</taxon>
    </lineage>
</organism>
<accession>A0A4R7ZQT9</accession>
<comment type="caution">
    <text evidence="2">The sequence shown here is derived from an EMBL/GenBank/DDBJ whole genome shotgun (WGS) entry which is preliminary data.</text>
</comment>
<dbReference type="Proteomes" id="UP000295447">
    <property type="component" value="Unassembled WGS sequence"/>
</dbReference>
<dbReference type="OrthoDB" id="3829499at2"/>
<dbReference type="EMBL" id="SODF01000002">
    <property type="protein sequence ID" value="TDW18978.1"/>
    <property type="molecule type" value="Genomic_DNA"/>
</dbReference>
<proteinExistence type="predicted"/>
<reference evidence="2 3" key="1">
    <citation type="submission" date="2019-03" db="EMBL/GenBank/DDBJ databases">
        <title>Genomic Encyclopedia of Type Strains, Phase III (KMG-III): the genomes of soil and plant-associated and newly described type strains.</title>
        <authorList>
            <person name="Whitman W."/>
        </authorList>
    </citation>
    <scope>NUCLEOTIDE SEQUENCE [LARGE SCALE GENOMIC DNA]</scope>
    <source>
        <strain evidence="2 3">VKM Ac-2570</strain>
    </source>
</reference>
<dbReference type="AlphaFoldDB" id="A0A4R7ZQT9"/>
<dbReference type="RefSeq" id="WP_134121892.1">
    <property type="nucleotide sequence ID" value="NZ_SODF01000002.1"/>
</dbReference>